<proteinExistence type="predicted"/>
<dbReference type="EMBL" id="SFCI01000872">
    <property type="protein sequence ID" value="TFY77589.1"/>
    <property type="molecule type" value="Genomic_DNA"/>
</dbReference>
<protein>
    <submittedName>
        <fullName evidence="1">Uncharacterized protein</fullName>
    </submittedName>
</protein>
<name>A0A4Y9ZVQ8_9AGAM</name>
<keyword evidence="2" id="KW-1185">Reference proteome</keyword>
<dbReference type="AlphaFoldDB" id="A0A4Y9ZVQ8"/>
<comment type="caution">
    <text evidence="1">The sequence shown here is derived from an EMBL/GenBank/DDBJ whole genome shotgun (WGS) entry which is preliminary data.</text>
</comment>
<evidence type="ECO:0000313" key="2">
    <source>
        <dbReference type="Proteomes" id="UP000298061"/>
    </source>
</evidence>
<evidence type="ECO:0000313" key="1">
    <source>
        <dbReference type="EMBL" id="TFY77589.1"/>
    </source>
</evidence>
<accession>A0A4Y9ZVQ8</accession>
<sequence>MAYCWSFPKLGDASIAFATKGLDAKRADALEKFKEELGITGKLRLWLKTAVTSSDESDDVFKLPEDPCEDDSKKLLDPPRFCHLFEDMSLPKAE</sequence>
<organism evidence="1 2">
    <name type="scientific">Hericium alpestre</name>
    <dbReference type="NCBI Taxonomy" id="135208"/>
    <lineage>
        <taxon>Eukaryota</taxon>
        <taxon>Fungi</taxon>
        <taxon>Dikarya</taxon>
        <taxon>Basidiomycota</taxon>
        <taxon>Agaricomycotina</taxon>
        <taxon>Agaricomycetes</taxon>
        <taxon>Russulales</taxon>
        <taxon>Hericiaceae</taxon>
        <taxon>Hericium</taxon>
    </lineage>
</organism>
<dbReference type="Proteomes" id="UP000298061">
    <property type="component" value="Unassembled WGS sequence"/>
</dbReference>
<gene>
    <name evidence="1" type="ORF">EWM64_g6425</name>
</gene>
<reference evidence="1 2" key="1">
    <citation type="submission" date="2019-02" db="EMBL/GenBank/DDBJ databases">
        <title>Genome sequencing of the rare red list fungi Hericium alpestre (H. flagellum).</title>
        <authorList>
            <person name="Buettner E."/>
            <person name="Kellner H."/>
        </authorList>
    </citation>
    <scope>NUCLEOTIDE SEQUENCE [LARGE SCALE GENOMIC DNA]</scope>
    <source>
        <strain evidence="1 2">DSM 108284</strain>
    </source>
</reference>